<evidence type="ECO:0000313" key="2">
    <source>
        <dbReference type="Proteomes" id="UP000285232"/>
    </source>
</evidence>
<dbReference type="OrthoDB" id="1493361at2"/>
<sequence length="123" mass="13602">MSEGKATTETEVRFHYQKSPLYRTIHADGATASSTPKGYAALTFYNERGVIPKVTSRPILDSGDGPEVTLGQEVVIESLDGVMRQLETTVMLDPEMIQELAGLLQRMADNLNGRIESSEEERE</sequence>
<comment type="caution">
    <text evidence="1">The sequence shown here is derived from an EMBL/GenBank/DDBJ whole genome shotgun (WGS) entry which is preliminary data.</text>
</comment>
<protein>
    <submittedName>
        <fullName evidence="1">Uncharacterized protein</fullName>
    </submittedName>
</protein>
<keyword evidence="2" id="KW-1185">Reference proteome</keyword>
<dbReference type="AlphaFoldDB" id="A0A419RVY9"/>
<dbReference type="RefSeq" id="WP_120048951.1">
    <property type="nucleotide sequence ID" value="NZ_RAHX01000001.1"/>
</dbReference>
<dbReference type="Proteomes" id="UP000285232">
    <property type="component" value="Unassembled WGS sequence"/>
</dbReference>
<proteinExistence type="predicted"/>
<organism evidence="1 2">
    <name type="scientific">Aurantiacibacter aquimixticola</name>
    <dbReference type="NCBI Taxonomy" id="1958945"/>
    <lineage>
        <taxon>Bacteria</taxon>
        <taxon>Pseudomonadati</taxon>
        <taxon>Pseudomonadota</taxon>
        <taxon>Alphaproteobacteria</taxon>
        <taxon>Sphingomonadales</taxon>
        <taxon>Erythrobacteraceae</taxon>
        <taxon>Aurantiacibacter</taxon>
    </lineage>
</organism>
<reference evidence="1 2" key="1">
    <citation type="journal article" date="2017" name="Int. J. Syst. Evol. Microbiol.">
        <title>Erythrobacter aquimixticola sp. nov., isolated from the junction between the ocean and a freshwater spring.</title>
        <authorList>
            <person name="Park S."/>
            <person name="Jung Y.T."/>
            <person name="Choi S.J."/>
            <person name="Yoon J.H."/>
        </authorList>
    </citation>
    <scope>NUCLEOTIDE SEQUENCE [LARGE SCALE GENOMIC DNA]</scope>
    <source>
        <strain evidence="1 2">JSSK-14</strain>
    </source>
</reference>
<dbReference type="EMBL" id="RAHX01000001">
    <property type="protein sequence ID" value="RJY09941.1"/>
    <property type="molecule type" value="Genomic_DNA"/>
</dbReference>
<evidence type="ECO:0000313" key="1">
    <source>
        <dbReference type="EMBL" id="RJY09941.1"/>
    </source>
</evidence>
<name>A0A419RVY9_9SPHN</name>
<gene>
    <name evidence="1" type="ORF">D6201_11815</name>
</gene>
<accession>A0A419RVY9</accession>